<dbReference type="InterPro" id="IPR036164">
    <property type="entry name" value="bL21-like_sf"/>
</dbReference>
<dbReference type="OMA" id="DYFAVVK"/>
<dbReference type="EMBL" id="UFQT01000184">
    <property type="protein sequence ID" value="SSX21232.1"/>
    <property type="molecule type" value="Genomic_DNA"/>
</dbReference>
<evidence type="ECO:0000313" key="3">
    <source>
        <dbReference type="EMBL" id="SSX00852.1"/>
    </source>
</evidence>
<dbReference type="GO" id="GO:0003735">
    <property type="term" value="F:structural constituent of ribosome"/>
    <property type="evidence" value="ECO:0007669"/>
    <property type="project" value="TreeGrafter"/>
</dbReference>
<name>A0A336LT74_CULSO</name>
<evidence type="ECO:0000256" key="1">
    <source>
        <dbReference type="ARBA" id="ARBA00008563"/>
    </source>
</evidence>
<evidence type="ECO:0000313" key="4">
    <source>
        <dbReference type="EMBL" id="SSX21232.1"/>
    </source>
</evidence>
<comment type="similarity">
    <text evidence="1">Belongs to the bacterial ribosomal protein bL21 family.</text>
</comment>
<organism evidence="4">
    <name type="scientific">Culicoides sonorensis</name>
    <name type="common">Biting midge</name>
    <dbReference type="NCBI Taxonomy" id="179676"/>
    <lineage>
        <taxon>Eukaryota</taxon>
        <taxon>Metazoa</taxon>
        <taxon>Ecdysozoa</taxon>
        <taxon>Arthropoda</taxon>
        <taxon>Hexapoda</taxon>
        <taxon>Insecta</taxon>
        <taxon>Pterygota</taxon>
        <taxon>Neoptera</taxon>
        <taxon>Endopterygota</taxon>
        <taxon>Diptera</taxon>
        <taxon>Nematocera</taxon>
        <taxon>Chironomoidea</taxon>
        <taxon>Ceratopogonidae</taxon>
        <taxon>Ceratopogoninae</taxon>
        <taxon>Culicoides</taxon>
        <taxon>Monoculicoides</taxon>
    </lineage>
</organism>
<proteinExistence type="inferred from homology"/>
<protein>
    <recommendedName>
        <fullName evidence="2">Large ribosomal subunit protein bL21m</fullName>
    </recommendedName>
</protein>
<dbReference type="Pfam" id="PF00829">
    <property type="entry name" value="Ribosomal_L21p"/>
    <property type="match status" value="1"/>
</dbReference>
<sequence length="185" mass="20964">MFRQLFNLTKQAPIIGRFSNLTSNTSLTQSFCSSVTPPKVQAKPSKILNEIEKHVSQEDTGRLFAIVHLCGKQFKVTDGDIVIVDGYWPPTIGDKIRIDKVLLAGSRDFTLIGSPILKPGLIDVQATVIEKTFSNTKTNFRKKKQKQFMRINFVRKQHTMLRINSIQLKGQMSELDKASPIERVF</sequence>
<reference evidence="3" key="1">
    <citation type="submission" date="2018-04" db="EMBL/GenBank/DDBJ databases">
        <authorList>
            <person name="Go L.Y."/>
            <person name="Mitchell J.A."/>
        </authorList>
    </citation>
    <scope>NUCLEOTIDE SEQUENCE</scope>
    <source>
        <tissue evidence="3">Whole organism</tissue>
    </source>
</reference>
<dbReference type="PANTHER" id="PTHR21349">
    <property type="entry name" value="50S RIBOSOMAL PROTEIN L21"/>
    <property type="match status" value="1"/>
</dbReference>
<dbReference type="GO" id="GO:0005762">
    <property type="term" value="C:mitochondrial large ribosomal subunit"/>
    <property type="evidence" value="ECO:0007669"/>
    <property type="project" value="TreeGrafter"/>
</dbReference>
<dbReference type="PANTHER" id="PTHR21349:SF0">
    <property type="entry name" value="LARGE RIBOSOMAL SUBUNIT PROTEIN BL21M"/>
    <property type="match status" value="1"/>
</dbReference>
<dbReference type="InterPro" id="IPR028909">
    <property type="entry name" value="bL21-like"/>
</dbReference>
<reference evidence="4" key="2">
    <citation type="submission" date="2018-07" db="EMBL/GenBank/DDBJ databases">
        <authorList>
            <person name="Quirk P.G."/>
            <person name="Krulwich T.A."/>
        </authorList>
    </citation>
    <scope>NUCLEOTIDE SEQUENCE</scope>
</reference>
<dbReference type="SUPFAM" id="SSF141091">
    <property type="entry name" value="L21p-like"/>
    <property type="match status" value="1"/>
</dbReference>
<dbReference type="VEuPathDB" id="VectorBase:CSON004311"/>
<dbReference type="AlphaFoldDB" id="A0A336LT74"/>
<dbReference type="EMBL" id="UFQS01000184">
    <property type="protein sequence ID" value="SSX00852.1"/>
    <property type="molecule type" value="Genomic_DNA"/>
</dbReference>
<accession>A0A336LT74</accession>
<gene>
    <name evidence="4" type="primary">CSON004311</name>
</gene>
<evidence type="ECO:0000256" key="2">
    <source>
        <dbReference type="ARBA" id="ARBA00044129"/>
    </source>
</evidence>